<dbReference type="OrthoDB" id="9800258at2"/>
<dbReference type="STRING" id="694327.DFW101_3094"/>
<dbReference type="eggNOG" id="COG3657">
    <property type="taxonomic scope" value="Bacteria"/>
</dbReference>
<dbReference type="InterPro" id="IPR014056">
    <property type="entry name" value="TypeIITA-like_toxin_pred"/>
</dbReference>
<dbReference type="EMBL" id="CM001368">
    <property type="protein sequence ID" value="EHJ49094.1"/>
    <property type="molecule type" value="Genomic_DNA"/>
</dbReference>
<evidence type="ECO:0000313" key="1">
    <source>
        <dbReference type="EMBL" id="EHJ49094.1"/>
    </source>
</evidence>
<evidence type="ECO:0000313" key="2">
    <source>
        <dbReference type="Proteomes" id="UP000004662"/>
    </source>
</evidence>
<dbReference type="RefSeq" id="WP_009182446.1">
    <property type="nucleotide sequence ID" value="NZ_CM001368.1"/>
</dbReference>
<dbReference type="PIRSF" id="PIRSF028744">
    <property type="entry name" value="Addict_mod_HI1419"/>
    <property type="match status" value="1"/>
</dbReference>
<dbReference type="AlphaFoldDB" id="G7Q8K7"/>
<dbReference type="HOGENOM" id="CLU_152445_1_0_7"/>
<protein>
    <submittedName>
        <fullName evidence="1">Addiction module killer protein</fullName>
    </submittedName>
</protein>
<reference evidence="2" key="1">
    <citation type="journal article" date="2015" name="Genome Announc.">
        <title>High-Quality Draft Genome Sequence of Desulfovibrio carbinoliphilus FW-101-2B, an Organic Acid-Oxidizing Sulfate-Reducing Bacterium Isolated from Uranium(VI)-Contaminated Groundwater.</title>
        <authorList>
            <person name="Ramsay B.D."/>
            <person name="Hwang C."/>
            <person name="Woo H.L."/>
            <person name="Carroll S.L."/>
            <person name="Lucas S."/>
            <person name="Han J."/>
            <person name="Lapidus A.L."/>
            <person name="Cheng J.F."/>
            <person name="Goodwin L.A."/>
            <person name="Pitluck S."/>
            <person name="Peters L."/>
            <person name="Chertkov O."/>
            <person name="Held B."/>
            <person name="Detter J.C."/>
            <person name="Han C.S."/>
            <person name="Tapia R."/>
            <person name="Land M.L."/>
            <person name="Hauser L.J."/>
            <person name="Kyrpides N.C."/>
            <person name="Ivanova N.N."/>
            <person name="Mikhailova N."/>
            <person name="Pagani I."/>
            <person name="Woyke T."/>
            <person name="Arkin A.P."/>
            <person name="Dehal P."/>
            <person name="Chivian D."/>
            <person name="Criddle C.S."/>
            <person name="Wu W."/>
            <person name="Chakraborty R."/>
            <person name="Hazen T.C."/>
            <person name="Fields M.W."/>
        </authorList>
    </citation>
    <scope>NUCLEOTIDE SEQUENCE [LARGE SCALE GENOMIC DNA]</scope>
    <source>
        <strain evidence="2">FW-101-2B</strain>
    </source>
</reference>
<dbReference type="PANTHER" id="PTHR41791:SF1">
    <property type="entry name" value="SSL7039 PROTEIN"/>
    <property type="match status" value="1"/>
</dbReference>
<accession>G7Q8K7</accession>
<dbReference type="Proteomes" id="UP000004662">
    <property type="component" value="Chromosome"/>
</dbReference>
<sequence>MLDVRRYQTEDGREPITEWLARLKDLRARARILVRVDRLKAGNFGDCRAVREGVSELRIDYGPGYRLYFGKIGRTVILLLYGGDKDTQPVDIDRAVVCLADFKRRVGS</sequence>
<dbReference type="NCBIfam" id="TIGR02683">
    <property type="entry name" value="upstrm_HI1419"/>
    <property type="match status" value="1"/>
</dbReference>
<organism evidence="1 2">
    <name type="scientific">Solidesulfovibrio carbinoliphilus subsp. oakridgensis</name>
    <dbReference type="NCBI Taxonomy" id="694327"/>
    <lineage>
        <taxon>Bacteria</taxon>
        <taxon>Pseudomonadati</taxon>
        <taxon>Thermodesulfobacteriota</taxon>
        <taxon>Desulfovibrionia</taxon>
        <taxon>Desulfovibrionales</taxon>
        <taxon>Desulfovibrionaceae</taxon>
        <taxon>Solidesulfovibrio</taxon>
    </lineage>
</organism>
<name>G7Q8K7_9BACT</name>
<proteinExistence type="predicted"/>
<keyword evidence="2" id="KW-1185">Reference proteome</keyword>
<dbReference type="PANTHER" id="PTHR41791">
    <property type="entry name" value="SSL7039 PROTEIN"/>
    <property type="match status" value="1"/>
</dbReference>
<gene>
    <name evidence="1" type="ORF">DFW101_3094</name>
</gene>